<keyword evidence="1 3" id="KW-0238">DNA-binding</keyword>
<dbReference type="GO" id="GO:0003700">
    <property type="term" value="F:DNA-binding transcription factor activity"/>
    <property type="evidence" value="ECO:0007669"/>
    <property type="project" value="TreeGrafter"/>
</dbReference>
<evidence type="ECO:0000313" key="4">
    <source>
        <dbReference type="Proteomes" id="UP000183975"/>
    </source>
</evidence>
<dbReference type="RefSeq" id="WP_072849743.1">
    <property type="nucleotide sequence ID" value="NZ_FRAH01000012.1"/>
</dbReference>
<sequence>MRLESIGKNIRKYRLMRKLRQEDLAEKADLSINYVGAIERGEKTPSLESLISIINALGVSADMILADVLDNGYLVKDSLLAQKLDKLSAEDRSQIYDVIDTMIKHSKQAKP</sequence>
<evidence type="ECO:0000256" key="1">
    <source>
        <dbReference type="ARBA" id="ARBA00023125"/>
    </source>
</evidence>
<dbReference type="InterPro" id="IPR050807">
    <property type="entry name" value="TransReg_Diox_bact_type"/>
</dbReference>
<evidence type="ECO:0000313" key="3">
    <source>
        <dbReference type="EMBL" id="SHK01075.1"/>
    </source>
</evidence>
<dbReference type="OrthoDB" id="371153at2"/>
<dbReference type="AlphaFoldDB" id="A0A1M6NZD2"/>
<dbReference type="SUPFAM" id="SSF47413">
    <property type="entry name" value="lambda repressor-like DNA-binding domains"/>
    <property type="match status" value="1"/>
</dbReference>
<dbReference type="GO" id="GO:0005829">
    <property type="term" value="C:cytosol"/>
    <property type="evidence" value="ECO:0007669"/>
    <property type="project" value="TreeGrafter"/>
</dbReference>
<keyword evidence="4" id="KW-1185">Reference proteome</keyword>
<dbReference type="InterPro" id="IPR010982">
    <property type="entry name" value="Lambda_DNA-bd_dom_sf"/>
</dbReference>
<name>A0A1M6NZD2_9FIRM</name>
<dbReference type="InterPro" id="IPR001387">
    <property type="entry name" value="Cro/C1-type_HTH"/>
</dbReference>
<protein>
    <submittedName>
        <fullName evidence="3">DNA-binding transcriptional regulator, XRE-family HTH domain</fullName>
    </submittedName>
</protein>
<dbReference type="Pfam" id="PF01381">
    <property type="entry name" value="HTH_3"/>
    <property type="match status" value="1"/>
</dbReference>
<dbReference type="GO" id="GO:0003677">
    <property type="term" value="F:DNA binding"/>
    <property type="evidence" value="ECO:0007669"/>
    <property type="project" value="UniProtKB-KW"/>
</dbReference>
<dbReference type="CDD" id="cd00093">
    <property type="entry name" value="HTH_XRE"/>
    <property type="match status" value="1"/>
</dbReference>
<dbReference type="PROSITE" id="PS50943">
    <property type="entry name" value="HTH_CROC1"/>
    <property type="match status" value="1"/>
</dbReference>
<dbReference type="Proteomes" id="UP000183975">
    <property type="component" value="Unassembled WGS sequence"/>
</dbReference>
<organism evidence="3 4">
    <name type="scientific">Anaerotignum lactatifermentans DSM 14214</name>
    <dbReference type="NCBI Taxonomy" id="1121323"/>
    <lineage>
        <taxon>Bacteria</taxon>
        <taxon>Bacillati</taxon>
        <taxon>Bacillota</taxon>
        <taxon>Clostridia</taxon>
        <taxon>Lachnospirales</taxon>
        <taxon>Anaerotignaceae</taxon>
        <taxon>Anaerotignum</taxon>
    </lineage>
</organism>
<dbReference type="Gene3D" id="1.10.260.40">
    <property type="entry name" value="lambda repressor-like DNA-binding domains"/>
    <property type="match status" value="1"/>
</dbReference>
<reference evidence="3 4" key="1">
    <citation type="submission" date="2016-11" db="EMBL/GenBank/DDBJ databases">
        <authorList>
            <person name="Jaros S."/>
            <person name="Januszkiewicz K."/>
            <person name="Wedrychowicz H."/>
        </authorList>
    </citation>
    <scope>NUCLEOTIDE SEQUENCE [LARGE SCALE GENOMIC DNA]</scope>
    <source>
        <strain evidence="3 4">DSM 14214</strain>
    </source>
</reference>
<accession>A0A1M6NZD2</accession>
<feature type="domain" description="HTH cro/C1-type" evidence="2">
    <location>
        <begin position="10"/>
        <end position="64"/>
    </location>
</feature>
<dbReference type="PANTHER" id="PTHR46797:SF1">
    <property type="entry name" value="METHYLPHOSPHONATE SYNTHASE"/>
    <property type="match status" value="1"/>
</dbReference>
<proteinExistence type="predicted"/>
<dbReference type="PANTHER" id="PTHR46797">
    <property type="entry name" value="HTH-TYPE TRANSCRIPTIONAL REGULATOR"/>
    <property type="match status" value="1"/>
</dbReference>
<evidence type="ECO:0000259" key="2">
    <source>
        <dbReference type="PROSITE" id="PS50943"/>
    </source>
</evidence>
<dbReference type="SMART" id="SM00530">
    <property type="entry name" value="HTH_XRE"/>
    <property type="match status" value="1"/>
</dbReference>
<gene>
    <name evidence="3" type="ORF">SAMN02745138_00978</name>
</gene>
<dbReference type="EMBL" id="FRAH01000012">
    <property type="protein sequence ID" value="SHK01075.1"/>
    <property type="molecule type" value="Genomic_DNA"/>
</dbReference>